<comment type="caution">
    <text evidence="6">The sequence shown here is derived from an EMBL/GenBank/DDBJ whole genome shotgun (WGS) entry which is preliminary data.</text>
</comment>
<sequence>MINNITTFLILRLAIGASMFGHGLVRLPKLAKFSAWMTGSFEKSMIPTALVEPFSYALPVAEFLIGLLLILGLFTRVSLIGGGVVMILLIFGTAMIENWDAIPSQLIHAAFFAVLLNYVGTYNGYSLDKLIGK</sequence>
<feature type="transmembrane region" description="Helical" evidence="5">
    <location>
        <begin position="77"/>
        <end position="96"/>
    </location>
</feature>
<feature type="transmembrane region" description="Helical" evidence="5">
    <location>
        <begin position="45"/>
        <end position="70"/>
    </location>
</feature>
<dbReference type="Proteomes" id="UP000468388">
    <property type="component" value="Unassembled WGS sequence"/>
</dbReference>
<name>A0A6N8JGZ7_9BACT</name>
<keyword evidence="3 5" id="KW-1133">Transmembrane helix</keyword>
<evidence type="ECO:0000256" key="5">
    <source>
        <dbReference type="SAM" id="Phobius"/>
    </source>
</evidence>
<evidence type="ECO:0000313" key="6">
    <source>
        <dbReference type="EMBL" id="MVT44490.1"/>
    </source>
</evidence>
<feature type="transmembrane region" description="Helical" evidence="5">
    <location>
        <begin position="7"/>
        <end position="25"/>
    </location>
</feature>
<protein>
    <submittedName>
        <fullName evidence="6">DoxX family membrane protein</fullName>
    </submittedName>
</protein>
<dbReference type="Pfam" id="PF07681">
    <property type="entry name" value="DoxX"/>
    <property type="match status" value="1"/>
</dbReference>
<keyword evidence="2 5" id="KW-0812">Transmembrane</keyword>
<keyword evidence="7" id="KW-1185">Reference proteome</keyword>
<dbReference type="OrthoDB" id="4732370at2"/>
<accession>A0A6N8JGZ7</accession>
<evidence type="ECO:0000256" key="2">
    <source>
        <dbReference type="ARBA" id="ARBA00022692"/>
    </source>
</evidence>
<dbReference type="GO" id="GO:0016020">
    <property type="term" value="C:membrane"/>
    <property type="evidence" value="ECO:0007669"/>
    <property type="project" value="UniProtKB-SubCell"/>
</dbReference>
<feature type="transmembrane region" description="Helical" evidence="5">
    <location>
        <begin position="102"/>
        <end position="120"/>
    </location>
</feature>
<evidence type="ECO:0000256" key="4">
    <source>
        <dbReference type="ARBA" id="ARBA00023136"/>
    </source>
</evidence>
<proteinExistence type="predicted"/>
<evidence type="ECO:0000256" key="1">
    <source>
        <dbReference type="ARBA" id="ARBA00004141"/>
    </source>
</evidence>
<dbReference type="EMBL" id="WRXO01000011">
    <property type="protein sequence ID" value="MVT44490.1"/>
    <property type="molecule type" value="Genomic_DNA"/>
</dbReference>
<dbReference type="InterPro" id="IPR032808">
    <property type="entry name" value="DoxX"/>
</dbReference>
<organism evidence="6 7">
    <name type="scientific">Chitinophaga oryziterrae</name>
    <dbReference type="NCBI Taxonomy" id="1031224"/>
    <lineage>
        <taxon>Bacteria</taxon>
        <taxon>Pseudomonadati</taxon>
        <taxon>Bacteroidota</taxon>
        <taxon>Chitinophagia</taxon>
        <taxon>Chitinophagales</taxon>
        <taxon>Chitinophagaceae</taxon>
        <taxon>Chitinophaga</taxon>
    </lineage>
</organism>
<dbReference type="AlphaFoldDB" id="A0A6N8JGZ7"/>
<dbReference type="RefSeq" id="WP_157303283.1">
    <property type="nucleotide sequence ID" value="NZ_BAAAZB010000036.1"/>
</dbReference>
<keyword evidence="4 5" id="KW-0472">Membrane</keyword>
<gene>
    <name evidence="6" type="ORF">GO495_28100</name>
</gene>
<evidence type="ECO:0000256" key="3">
    <source>
        <dbReference type="ARBA" id="ARBA00022989"/>
    </source>
</evidence>
<comment type="subcellular location">
    <subcellularLocation>
        <location evidence="1">Membrane</location>
        <topology evidence="1">Multi-pass membrane protein</topology>
    </subcellularLocation>
</comment>
<reference evidence="6 7" key="1">
    <citation type="submission" date="2019-12" db="EMBL/GenBank/DDBJ databases">
        <title>The draft genomic sequence of strain Chitinophaga oryziterrae JCM 16595.</title>
        <authorList>
            <person name="Zhang X."/>
        </authorList>
    </citation>
    <scope>NUCLEOTIDE SEQUENCE [LARGE SCALE GENOMIC DNA]</scope>
    <source>
        <strain evidence="6 7">JCM 16595</strain>
    </source>
</reference>
<evidence type="ECO:0000313" key="7">
    <source>
        <dbReference type="Proteomes" id="UP000468388"/>
    </source>
</evidence>